<dbReference type="PANTHER" id="PTHR24035:SF141">
    <property type="entry name" value="MULTIPLE EPIDERMAL GROWTH FACTOR-LIKE DOMAINS PROTEIN 6"/>
    <property type="match status" value="1"/>
</dbReference>
<protein>
    <submittedName>
        <fullName evidence="7">Multiple epidermal growth factor-like domains protein 6</fullName>
    </submittedName>
</protein>
<dbReference type="InterPro" id="IPR000742">
    <property type="entry name" value="EGF"/>
</dbReference>
<gene>
    <name evidence="7" type="primary">Megf6_4</name>
    <name evidence="7" type="ORF">GWK47_051910</name>
</gene>
<comment type="caution">
    <text evidence="5">Lacks conserved residue(s) required for the propagation of feature annotation.</text>
</comment>
<dbReference type="Proteomes" id="UP000770661">
    <property type="component" value="Unassembled WGS sequence"/>
</dbReference>
<evidence type="ECO:0000256" key="5">
    <source>
        <dbReference type="PROSITE-ProRule" id="PRU00076"/>
    </source>
</evidence>
<dbReference type="InterPro" id="IPR002049">
    <property type="entry name" value="LE_dom"/>
</dbReference>
<name>A0A8J5CRR0_CHIOP</name>
<evidence type="ECO:0000313" key="7">
    <source>
        <dbReference type="EMBL" id="KAG0718725.1"/>
    </source>
</evidence>
<keyword evidence="2" id="KW-0732">Signal</keyword>
<sequence length="349" mass="36878">MNCSCANAAKCDHISGACMCQPGPRNFCVQLTAGAPTARTSASVTTEVLATVCLAHVCVPRATPAPHVKTDAPTARLALGVSTAACVSTEALASTTVAHACVPPDMLAPSVKQPPYRDPSVKDLAHAIRTTTASKVAAVTPPQAPVNVPLAGEGTSVTSHAIKTEHLSLFLLFIPRHTVSITVHLCLPRTGFWGKGCQEACSCEHGSQCHHVTGECRCPPGFNGDKCQFVCPVGSYGERCDSTCQCEVGQPCDHVTGSCICPPGRQGHQCHEFCSDGHWGDECRETCQCEGSSLCDPVSGDCFCPAGLRGRKCRQSCLKGRYGVDCKQVSTGDRVRGEMPQRAIRSFYD</sequence>
<organism evidence="7 8">
    <name type="scientific">Chionoecetes opilio</name>
    <name type="common">Atlantic snow crab</name>
    <name type="synonym">Cancer opilio</name>
    <dbReference type="NCBI Taxonomy" id="41210"/>
    <lineage>
        <taxon>Eukaryota</taxon>
        <taxon>Metazoa</taxon>
        <taxon>Ecdysozoa</taxon>
        <taxon>Arthropoda</taxon>
        <taxon>Crustacea</taxon>
        <taxon>Multicrustacea</taxon>
        <taxon>Malacostraca</taxon>
        <taxon>Eumalacostraca</taxon>
        <taxon>Eucarida</taxon>
        <taxon>Decapoda</taxon>
        <taxon>Pleocyemata</taxon>
        <taxon>Brachyura</taxon>
        <taxon>Eubrachyura</taxon>
        <taxon>Majoidea</taxon>
        <taxon>Majidae</taxon>
        <taxon>Chionoecetes</taxon>
    </lineage>
</organism>
<evidence type="ECO:0000256" key="3">
    <source>
        <dbReference type="ARBA" id="ARBA00022737"/>
    </source>
</evidence>
<keyword evidence="4 5" id="KW-1015">Disulfide bond</keyword>
<evidence type="ECO:0000259" key="6">
    <source>
        <dbReference type="PROSITE" id="PS50026"/>
    </source>
</evidence>
<dbReference type="PROSITE" id="PS50026">
    <property type="entry name" value="EGF_3"/>
    <property type="match status" value="1"/>
</dbReference>
<evidence type="ECO:0000256" key="2">
    <source>
        <dbReference type="ARBA" id="ARBA00022729"/>
    </source>
</evidence>
<dbReference type="FunFam" id="2.170.300.10:FF:000002">
    <property type="entry name" value="Multiple epidermal growth factor-like domains 10"/>
    <property type="match status" value="1"/>
</dbReference>
<dbReference type="PRINTS" id="PR00011">
    <property type="entry name" value="EGFLAMININ"/>
</dbReference>
<keyword evidence="3" id="KW-0677">Repeat</keyword>
<dbReference type="InterPro" id="IPR052108">
    <property type="entry name" value="MEGF/SIB"/>
</dbReference>
<keyword evidence="8" id="KW-1185">Reference proteome</keyword>
<dbReference type="OrthoDB" id="6343957at2759"/>
<evidence type="ECO:0000313" key="8">
    <source>
        <dbReference type="Proteomes" id="UP000770661"/>
    </source>
</evidence>
<dbReference type="PROSITE" id="PS00022">
    <property type="entry name" value="EGF_1"/>
    <property type="match status" value="1"/>
</dbReference>
<proteinExistence type="predicted"/>
<comment type="caution">
    <text evidence="7">The sequence shown here is derived from an EMBL/GenBank/DDBJ whole genome shotgun (WGS) entry which is preliminary data.</text>
</comment>
<keyword evidence="1 5" id="KW-0245">EGF-like domain</keyword>
<dbReference type="SMART" id="SM00180">
    <property type="entry name" value="EGF_Lam"/>
    <property type="match status" value="3"/>
</dbReference>
<accession>A0A8J5CRR0</accession>
<dbReference type="Gene3D" id="2.170.300.10">
    <property type="entry name" value="Tie2 ligand-binding domain superfamily"/>
    <property type="match status" value="1"/>
</dbReference>
<dbReference type="PANTHER" id="PTHR24035">
    <property type="entry name" value="MULTIPLE EPIDERMAL GROWTH FACTOR-LIKE DOMAINS PROTEIN"/>
    <property type="match status" value="1"/>
</dbReference>
<evidence type="ECO:0000256" key="4">
    <source>
        <dbReference type="ARBA" id="ARBA00023157"/>
    </source>
</evidence>
<feature type="domain" description="EGF-like" evidence="6">
    <location>
        <begin position="193"/>
        <end position="228"/>
    </location>
</feature>
<reference evidence="7" key="1">
    <citation type="submission" date="2020-07" db="EMBL/GenBank/DDBJ databases">
        <title>The High-quality genome of the commercially important snow crab, Chionoecetes opilio.</title>
        <authorList>
            <person name="Jeong J.-H."/>
            <person name="Ryu S."/>
        </authorList>
    </citation>
    <scope>NUCLEOTIDE SEQUENCE</scope>
    <source>
        <strain evidence="7">MADBK_172401_WGS</strain>
        <tissue evidence="7">Digestive gland</tissue>
    </source>
</reference>
<evidence type="ECO:0000256" key="1">
    <source>
        <dbReference type="ARBA" id="ARBA00022536"/>
    </source>
</evidence>
<dbReference type="AlphaFoldDB" id="A0A8J5CRR0"/>
<dbReference type="SMART" id="SM00181">
    <property type="entry name" value="EGF"/>
    <property type="match status" value="3"/>
</dbReference>
<feature type="disulfide bond" evidence="5">
    <location>
        <begin position="218"/>
        <end position="227"/>
    </location>
</feature>
<dbReference type="EMBL" id="JACEEZ010015608">
    <property type="protein sequence ID" value="KAG0718725.1"/>
    <property type="molecule type" value="Genomic_DNA"/>
</dbReference>